<sequence length="202" mass="22056">MSKMTIQAGLVVAPALLLALALGCGKSTPDASRVIANIGGGKLTEAEFQDIVKSLSPDPKEAQAFLTDATARNDRAQLAQRIAMSRAITVYAAQTGLDKEPSVKRQLEQQQANIYFQALMKKRMAGMTPTDEQLQAFYKERVAALQAQGRAQGVPPFETVKAQLPELWKQQQMQTLSDQIQNEVKQKVPVTLADDYRPAGAE</sequence>
<reference evidence="2" key="1">
    <citation type="journal article" date="2023" name="Antonie Van Leeuwenhoek">
        <title>Mesoterricola silvestris gen. nov., sp. nov., Mesoterricola sediminis sp. nov., Geothrix oryzae sp. nov., Geothrix edaphica sp. nov., Geothrix rubra sp. nov., and Geothrix limicola sp. nov., six novel members of Acidobacteriota isolated from soils.</title>
        <authorList>
            <person name="Itoh H."/>
            <person name="Sugisawa Y."/>
            <person name="Mise K."/>
            <person name="Xu Z."/>
            <person name="Kuniyasu M."/>
            <person name="Ushijima N."/>
            <person name="Kawano K."/>
            <person name="Kobayashi E."/>
            <person name="Shiratori Y."/>
            <person name="Masuda Y."/>
            <person name="Senoo K."/>
        </authorList>
    </citation>
    <scope>NUCLEOTIDE SEQUENCE</scope>
    <source>
        <strain evidence="2">Red802</strain>
    </source>
</reference>
<dbReference type="InterPro" id="IPR027304">
    <property type="entry name" value="Trigger_fact/SurA_dom_sf"/>
</dbReference>
<gene>
    <name evidence="2" type="ORF">GETHED_18530</name>
</gene>
<dbReference type="Proteomes" id="UP001165044">
    <property type="component" value="Unassembled WGS sequence"/>
</dbReference>
<comment type="caution">
    <text evidence="2">The sequence shown here is derived from an EMBL/GenBank/DDBJ whole genome shotgun (WGS) entry which is preliminary data.</text>
</comment>
<organism evidence="2 3">
    <name type="scientific">Geothrix edaphica</name>
    <dbReference type="NCBI Taxonomy" id="2927976"/>
    <lineage>
        <taxon>Bacteria</taxon>
        <taxon>Pseudomonadati</taxon>
        <taxon>Acidobacteriota</taxon>
        <taxon>Holophagae</taxon>
        <taxon>Holophagales</taxon>
        <taxon>Holophagaceae</taxon>
        <taxon>Geothrix</taxon>
    </lineage>
</organism>
<evidence type="ECO:0000313" key="2">
    <source>
        <dbReference type="EMBL" id="GLH67489.1"/>
    </source>
</evidence>
<feature type="chain" id="PRO_5046063912" description="Peptidylprolyl isomerase" evidence="1">
    <location>
        <begin position="24"/>
        <end position="202"/>
    </location>
</feature>
<dbReference type="SUPFAM" id="SSF109998">
    <property type="entry name" value="Triger factor/SurA peptide-binding domain-like"/>
    <property type="match status" value="1"/>
</dbReference>
<evidence type="ECO:0000256" key="1">
    <source>
        <dbReference type="SAM" id="SignalP"/>
    </source>
</evidence>
<evidence type="ECO:0008006" key="4">
    <source>
        <dbReference type="Google" id="ProtNLM"/>
    </source>
</evidence>
<proteinExistence type="predicted"/>
<dbReference type="EMBL" id="BSDC01000002">
    <property type="protein sequence ID" value="GLH67489.1"/>
    <property type="molecule type" value="Genomic_DNA"/>
</dbReference>
<name>A0ABQ5PZ85_9BACT</name>
<dbReference type="RefSeq" id="WP_285608698.1">
    <property type="nucleotide sequence ID" value="NZ_BSDC01000002.1"/>
</dbReference>
<keyword evidence="1" id="KW-0732">Signal</keyword>
<accession>A0ABQ5PZ85</accession>
<dbReference type="PROSITE" id="PS51257">
    <property type="entry name" value="PROKAR_LIPOPROTEIN"/>
    <property type="match status" value="1"/>
</dbReference>
<feature type="signal peptide" evidence="1">
    <location>
        <begin position="1"/>
        <end position="23"/>
    </location>
</feature>
<keyword evidence="3" id="KW-1185">Reference proteome</keyword>
<protein>
    <recommendedName>
        <fullName evidence="4">Peptidylprolyl isomerase</fullName>
    </recommendedName>
</protein>
<evidence type="ECO:0000313" key="3">
    <source>
        <dbReference type="Proteomes" id="UP001165044"/>
    </source>
</evidence>